<dbReference type="RefSeq" id="WP_167985295.1">
    <property type="nucleotide sequence ID" value="NZ_JAATEJ010000021.1"/>
</dbReference>
<feature type="transmembrane region" description="Helical" evidence="1">
    <location>
        <begin position="73"/>
        <end position="97"/>
    </location>
</feature>
<dbReference type="Pfam" id="PF09490">
    <property type="entry name" value="CbtA"/>
    <property type="match status" value="1"/>
</dbReference>
<evidence type="ECO:0000256" key="1">
    <source>
        <dbReference type="SAM" id="Phobius"/>
    </source>
</evidence>
<gene>
    <name evidence="2" type="ORF">HCN08_23985</name>
</gene>
<dbReference type="Proteomes" id="UP000734511">
    <property type="component" value="Unassembled WGS sequence"/>
</dbReference>
<keyword evidence="1" id="KW-1133">Transmembrane helix</keyword>
<dbReference type="InterPro" id="IPR012666">
    <property type="entry name" value="CbtA_put"/>
</dbReference>
<sequence length="286" mass="29975">MEKKLVLRGVLAGAVAGLLAFVFARIFAEPYIGKAIDYESGRDAAQAALDKAAGLAPEAAGPDLFSRTVQADIGIGVGLIVFGMAMGALFAVAYTVCLGRVGGLRARSLALLVAGGGFVGMYLVPFLKYPANPPAIGHEETIRARSGLYLIMVVCSVAFLAGAVWLGRRLQPRFGNWNATLLAGAAFVVAIGVVMLLLPSLGHLGYNKEHYGNHATETPQPLTDGKGHIVYPGFPADVLFAFRFYSVGAQLLLWSAIGLVFAPLAERVLRPVTEDGAVRGAAPLPA</sequence>
<proteinExistence type="predicted"/>
<comment type="caution">
    <text evidence="2">The sequence shown here is derived from an EMBL/GenBank/DDBJ whole genome shotgun (WGS) entry which is preliminary data.</text>
</comment>
<evidence type="ECO:0000313" key="2">
    <source>
        <dbReference type="EMBL" id="NJP46446.1"/>
    </source>
</evidence>
<feature type="transmembrane region" description="Helical" evidence="1">
    <location>
        <begin position="240"/>
        <end position="262"/>
    </location>
</feature>
<keyword evidence="3" id="KW-1185">Reference proteome</keyword>
<organism evidence="2 3">
    <name type="scientific">Actinacidiphila epipremni</name>
    <dbReference type="NCBI Taxonomy" id="2053013"/>
    <lineage>
        <taxon>Bacteria</taxon>
        <taxon>Bacillati</taxon>
        <taxon>Actinomycetota</taxon>
        <taxon>Actinomycetes</taxon>
        <taxon>Kitasatosporales</taxon>
        <taxon>Streptomycetaceae</taxon>
        <taxon>Actinacidiphila</taxon>
    </lineage>
</organism>
<feature type="transmembrane region" description="Helical" evidence="1">
    <location>
        <begin position="109"/>
        <end position="127"/>
    </location>
</feature>
<keyword evidence="1" id="KW-0472">Membrane</keyword>
<accession>A0ABX0ZT76</accession>
<protein>
    <submittedName>
        <fullName evidence="2">CbtA family protein</fullName>
    </submittedName>
</protein>
<feature type="transmembrane region" description="Helical" evidence="1">
    <location>
        <begin position="179"/>
        <end position="198"/>
    </location>
</feature>
<dbReference type="EMBL" id="JAATEJ010000021">
    <property type="protein sequence ID" value="NJP46446.1"/>
    <property type="molecule type" value="Genomic_DNA"/>
</dbReference>
<evidence type="ECO:0000313" key="3">
    <source>
        <dbReference type="Proteomes" id="UP000734511"/>
    </source>
</evidence>
<feature type="transmembrane region" description="Helical" evidence="1">
    <location>
        <begin position="147"/>
        <end position="167"/>
    </location>
</feature>
<reference evidence="2 3" key="1">
    <citation type="submission" date="2020-03" db="EMBL/GenBank/DDBJ databases">
        <title>WGS of actinomycetes isolated from Thailand.</title>
        <authorList>
            <person name="Thawai C."/>
        </authorList>
    </citation>
    <scope>NUCLEOTIDE SEQUENCE [LARGE SCALE GENOMIC DNA]</scope>
    <source>
        <strain evidence="2 3">PRB2-1</strain>
    </source>
</reference>
<name>A0ABX0ZT76_9ACTN</name>
<keyword evidence="1" id="KW-0812">Transmembrane</keyword>